<dbReference type="EMBL" id="PVZC01000007">
    <property type="protein sequence ID" value="PRX96789.1"/>
    <property type="molecule type" value="Genomic_DNA"/>
</dbReference>
<comment type="caution">
    <text evidence="3">The sequence shown here is derived from an EMBL/GenBank/DDBJ whole genome shotgun (WGS) entry which is preliminary data.</text>
</comment>
<name>A0A2T0PZC6_9ACTN</name>
<organism evidence="3 4">
    <name type="scientific">Allonocardiopsis opalescens</name>
    <dbReference type="NCBI Taxonomy" id="1144618"/>
    <lineage>
        <taxon>Bacteria</taxon>
        <taxon>Bacillati</taxon>
        <taxon>Actinomycetota</taxon>
        <taxon>Actinomycetes</taxon>
        <taxon>Streptosporangiales</taxon>
        <taxon>Allonocardiopsis</taxon>
    </lineage>
</organism>
<dbReference type="Proteomes" id="UP000237846">
    <property type="component" value="Unassembled WGS sequence"/>
</dbReference>
<evidence type="ECO:0008006" key="5">
    <source>
        <dbReference type="Google" id="ProtNLM"/>
    </source>
</evidence>
<keyword evidence="2" id="KW-0812">Transmembrane</keyword>
<gene>
    <name evidence="3" type="ORF">CLV72_107312</name>
</gene>
<reference evidence="3 4" key="1">
    <citation type="submission" date="2018-03" db="EMBL/GenBank/DDBJ databases">
        <title>Genomic Encyclopedia of Archaeal and Bacterial Type Strains, Phase II (KMG-II): from individual species to whole genera.</title>
        <authorList>
            <person name="Goeker M."/>
        </authorList>
    </citation>
    <scope>NUCLEOTIDE SEQUENCE [LARGE SCALE GENOMIC DNA]</scope>
    <source>
        <strain evidence="3 4">DSM 45601</strain>
    </source>
</reference>
<keyword evidence="4" id="KW-1185">Reference proteome</keyword>
<proteinExistence type="predicted"/>
<feature type="transmembrane region" description="Helical" evidence="2">
    <location>
        <begin position="48"/>
        <end position="71"/>
    </location>
</feature>
<evidence type="ECO:0000313" key="4">
    <source>
        <dbReference type="Proteomes" id="UP000237846"/>
    </source>
</evidence>
<evidence type="ECO:0000256" key="2">
    <source>
        <dbReference type="SAM" id="Phobius"/>
    </source>
</evidence>
<keyword evidence="2" id="KW-0472">Membrane</keyword>
<dbReference type="AlphaFoldDB" id="A0A2T0PZC6"/>
<evidence type="ECO:0000256" key="1">
    <source>
        <dbReference type="SAM" id="MobiDB-lite"/>
    </source>
</evidence>
<sequence>MTMSPDQWRAFREIERRFHDAGPTERPATGPARAYVPPGPVEPVPRGALTAICAVFAFCAVLLAAVVPLCAAGGSPTVPRPAEVTERNTR</sequence>
<protein>
    <recommendedName>
        <fullName evidence="5">DUF3040 family protein</fullName>
    </recommendedName>
</protein>
<accession>A0A2T0PZC6</accession>
<keyword evidence="2" id="KW-1133">Transmembrane helix</keyword>
<feature type="region of interest" description="Disordered" evidence="1">
    <location>
        <begin position="16"/>
        <end position="37"/>
    </location>
</feature>
<evidence type="ECO:0000313" key="3">
    <source>
        <dbReference type="EMBL" id="PRX96789.1"/>
    </source>
</evidence>